<dbReference type="RefSeq" id="WP_008212059.1">
    <property type="nucleotide sequence ID" value="NZ_AZFZ01000067.1"/>
</dbReference>
<proteinExistence type="predicted"/>
<name>A0A0R1YF27_9LACO</name>
<dbReference type="AlphaFoldDB" id="A0A0R1YF27"/>
<accession>A0A0R1YF27</accession>
<evidence type="ECO:0000313" key="1">
    <source>
        <dbReference type="EMBL" id="KRM41096.1"/>
    </source>
</evidence>
<dbReference type="PATRIC" id="fig|1423786.4.peg.2676"/>
<comment type="caution">
    <text evidence="1">The sequence shown here is derived from an EMBL/GenBank/DDBJ whole genome shotgun (WGS) entry which is preliminary data.</text>
</comment>
<protein>
    <submittedName>
        <fullName evidence="1">Uncharacterized protein</fullName>
    </submittedName>
</protein>
<sequence>MNIRVIGDIRKGKLQPSLTGNAIVDDALIQNFCNELKNQIDRVNSTVNVIAEHFFDPAIQTDDIILMDRRISTLLPAEIRSKYRIIDVDHNDIVRGNVLKTLSLLKKFSDHSQSSC</sequence>
<evidence type="ECO:0000313" key="2">
    <source>
        <dbReference type="Proteomes" id="UP000051010"/>
    </source>
</evidence>
<organism evidence="1 2">
    <name type="scientific">Lentilactobacillus parafarraginis DSM 18390 = JCM 14109</name>
    <dbReference type="NCBI Taxonomy" id="1423786"/>
    <lineage>
        <taxon>Bacteria</taxon>
        <taxon>Bacillati</taxon>
        <taxon>Bacillota</taxon>
        <taxon>Bacilli</taxon>
        <taxon>Lactobacillales</taxon>
        <taxon>Lactobacillaceae</taxon>
        <taxon>Lentilactobacillus</taxon>
    </lineage>
</organism>
<reference evidence="1 2" key="1">
    <citation type="journal article" date="2015" name="Genome Announc.">
        <title>Expanding the biotechnology potential of lactobacilli through comparative genomics of 213 strains and associated genera.</title>
        <authorList>
            <person name="Sun Z."/>
            <person name="Harris H.M."/>
            <person name="McCann A."/>
            <person name="Guo C."/>
            <person name="Argimon S."/>
            <person name="Zhang W."/>
            <person name="Yang X."/>
            <person name="Jeffery I.B."/>
            <person name="Cooney J.C."/>
            <person name="Kagawa T.F."/>
            <person name="Liu W."/>
            <person name="Song Y."/>
            <person name="Salvetti E."/>
            <person name="Wrobel A."/>
            <person name="Rasinkangas P."/>
            <person name="Parkhill J."/>
            <person name="Rea M.C."/>
            <person name="O'Sullivan O."/>
            <person name="Ritari J."/>
            <person name="Douillard F.P."/>
            <person name="Paul Ross R."/>
            <person name="Yang R."/>
            <person name="Briner A.E."/>
            <person name="Felis G.E."/>
            <person name="de Vos W.M."/>
            <person name="Barrangou R."/>
            <person name="Klaenhammer T.R."/>
            <person name="Caufield P.W."/>
            <person name="Cui Y."/>
            <person name="Zhang H."/>
            <person name="O'Toole P.W."/>
        </authorList>
    </citation>
    <scope>NUCLEOTIDE SEQUENCE [LARGE SCALE GENOMIC DNA]</scope>
    <source>
        <strain evidence="1 2">DSM 18390</strain>
    </source>
</reference>
<dbReference type="Proteomes" id="UP000051010">
    <property type="component" value="Unassembled WGS sequence"/>
</dbReference>
<dbReference type="EMBL" id="AZFZ01000067">
    <property type="protein sequence ID" value="KRM41096.1"/>
    <property type="molecule type" value="Genomic_DNA"/>
</dbReference>
<gene>
    <name evidence="1" type="ORF">FD47_GL002555</name>
</gene>